<evidence type="ECO:0000313" key="4">
    <source>
        <dbReference type="Proteomes" id="UP001221898"/>
    </source>
</evidence>
<sequence length="553" mass="63975">MDDLSDGSDIEDELEDELEDLDDVPADPLARDQWMRGMFEEEEEEEEVDLGEFVGFQDEWKMGSYHPCRKREFSRKPGVKIDLPDDATPLLVFSKIFTEELWLRLVTETNLYAEQSRNETPSSSKWTPVTMTEMKTFIGLCVAMGILQLPARRDHWRQKKWLFQTNFPEAMARDRFAMIWRYLHLQDNQANDVDRSDKLWKLRWFLNYLTSQFQSLYEVNGYVTVDESMVKFKGRLAFRQYLPLKPTKWGVKVWVMAESSTGYLTNFQVYTGREGTGEKGLAHRVVMDLATPYYGSHLSIFMDNFYSGVELFEEMKGHGLDACGTVRANRKDSPKNKMLTKQAALDKHTFRVAQKNDLTFCVWQDTKVVMVLSNYHDPTEKGSVSRRRQGGTQTAVVVPACLSDYQKYMKGVDLLDQMIGYYQFQHRSKKWWRRLFFFFLAAGCYNAYVAARCAGGNTFKYKSGYKDWLEDLAQELVTPVTARSAPQCSSGPVGATSEHDCEKIFEKRKVCRECALSRSGTDVRASATVYGCRQCNEALHVECFGKHVRRHHL</sequence>
<reference evidence="3" key="1">
    <citation type="journal article" date="2023" name="Science">
        <title>Genome structures resolve the early diversification of teleost fishes.</title>
        <authorList>
            <person name="Parey E."/>
            <person name="Louis A."/>
            <person name="Montfort J."/>
            <person name="Bouchez O."/>
            <person name="Roques C."/>
            <person name="Iampietro C."/>
            <person name="Lluch J."/>
            <person name="Castinel A."/>
            <person name="Donnadieu C."/>
            <person name="Desvignes T."/>
            <person name="Floi Bucao C."/>
            <person name="Jouanno E."/>
            <person name="Wen M."/>
            <person name="Mejri S."/>
            <person name="Dirks R."/>
            <person name="Jansen H."/>
            <person name="Henkel C."/>
            <person name="Chen W.J."/>
            <person name="Zahm M."/>
            <person name="Cabau C."/>
            <person name="Klopp C."/>
            <person name="Thompson A.W."/>
            <person name="Robinson-Rechavi M."/>
            <person name="Braasch I."/>
            <person name="Lecointre G."/>
            <person name="Bobe J."/>
            <person name="Postlethwait J.H."/>
            <person name="Berthelot C."/>
            <person name="Roest Crollius H."/>
            <person name="Guiguen Y."/>
        </authorList>
    </citation>
    <scope>NUCLEOTIDE SEQUENCE</scope>
    <source>
        <strain evidence="3">NC1722</strain>
    </source>
</reference>
<organism evidence="3 4">
    <name type="scientific">Aldrovandia affinis</name>
    <dbReference type="NCBI Taxonomy" id="143900"/>
    <lineage>
        <taxon>Eukaryota</taxon>
        <taxon>Metazoa</taxon>
        <taxon>Chordata</taxon>
        <taxon>Craniata</taxon>
        <taxon>Vertebrata</taxon>
        <taxon>Euteleostomi</taxon>
        <taxon>Actinopterygii</taxon>
        <taxon>Neopterygii</taxon>
        <taxon>Teleostei</taxon>
        <taxon>Notacanthiformes</taxon>
        <taxon>Halosauridae</taxon>
        <taxon>Aldrovandia</taxon>
    </lineage>
</organism>
<evidence type="ECO:0000259" key="2">
    <source>
        <dbReference type="Pfam" id="PF13843"/>
    </source>
</evidence>
<dbReference type="Proteomes" id="UP001221898">
    <property type="component" value="Unassembled WGS sequence"/>
</dbReference>
<feature type="region of interest" description="Disordered" evidence="1">
    <location>
        <begin position="1"/>
        <end position="27"/>
    </location>
</feature>
<accession>A0AAD7RIN3</accession>
<dbReference type="PANTHER" id="PTHR46599">
    <property type="entry name" value="PIGGYBAC TRANSPOSABLE ELEMENT-DERIVED PROTEIN 4"/>
    <property type="match status" value="1"/>
</dbReference>
<evidence type="ECO:0000256" key="1">
    <source>
        <dbReference type="SAM" id="MobiDB-lite"/>
    </source>
</evidence>
<dbReference type="AlphaFoldDB" id="A0AAD7RIN3"/>
<keyword evidence="4" id="KW-1185">Reference proteome</keyword>
<dbReference type="EMBL" id="JAINUG010000293">
    <property type="protein sequence ID" value="KAJ8383466.1"/>
    <property type="molecule type" value="Genomic_DNA"/>
</dbReference>
<gene>
    <name evidence="3" type="ORF">AAFF_G00220620</name>
</gene>
<name>A0AAD7RIN3_9TELE</name>
<dbReference type="Pfam" id="PF13843">
    <property type="entry name" value="DDE_Tnp_1_7"/>
    <property type="match status" value="1"/>
</dbReference>
<proteinExistence type="predicted"/>
<evidence type="ECO:0000313" key="3">
    <source>
        <dbReference type="EMBL" id="KAJ8383466.1"/>
    </source>
</evidence>
<protein>
    <recommendedName>
        <fullName evidence="2">PiggyBac transposable element-derived protein domain-containing protein</fullName>
    </recommendedName>
</protein>
<feature type="domain" description="PiggyBac transposable element-derived protein" evidence="2">
    <location>
        <begin position="88"/>
        <end position="448"/>
    </location>
</feature>
<dbReference type="PANTHER" id="PTHR46599:SF3">
    <property type="entry name" value="PIGGYBAC TRANSPOSABLE ELEMENT-DERIVED PROTEIN 4"/>
    <property type="match status" value="1"/>
</dbReference>
<feature type="compositionally biased region" description="Acidic residues" evidence="1">
    <location>
        <begin position="1"/>
        <end position="25"/>
    </location>
</feature>
<dbReference type="InterPro" id="IPR029526">
    <property type="entry name" value="PGBD"/>
</dbReference>
<comment type="caution">
    <text evidence="3">The sequence shown here is derived from an EMBL/GenBank/DDBJ whole genome shotgun (WGS) entry which is preliminary data.</text>
</comment>